<dbReference type="EC" id="2.7.8.7" evidence="11"/>
<keyword evidence="4 11" id="KW-0444">Lipid biosynthesis</keyword>
<gene>
    <name evidence="11 13" type="primary">acpS</name>
    <name evidence="13" type="ORF">HMPREF0623_1004</name>
</gene>
<dbReference type="eggNOG" id="COG0736">
    <property type="taxonomic scope" value="Bacteria"/>
</dbReference>
<comment type="cofactor">
    <cofactor evidence="1 11">
        <name>Mg(2+)</name>
        <dbReference type="ChEBI" id="CHEBI:18420"/>
    </cofactor>
</comment>
<keyword evidence="5 11" id="KW-0808">Transferase</keyword>
<feature type="binding site" evidence="11">
    <location>
        <position position="77"/>
    </location>
    <ligand>
        <name>Mg(2+)</name>
        <dbReference type="ChEBI" id="CHEBI:18420"/>
    </ligand>
</feature>
<dbReference type="InterPro" id="IPR008278">
    <property type="entry name" value="4-PPantetheinyl_Trfase_dom"/>
</dbReference>
<dbReference type="NCBIfam" id="TIGR00516">
    <property type="entry name" value="acpS"/>
    <property type="match status" value="1"/>
</dbReference>
<keyword evidence="3 11" id="KW-0963">Cytoplasm</keyword>
<comment type="caution">
    <text evidence="13">The sequence shown here is derived from an EMBL/GenBank/DDBJ whole genome shotgun (WGS) entry which is preliminary data.</text>
</comment>
<evidence type="ECO:0000256" key="4">
    <source>
        <dbReference type="ARBA" id="ARBA00022516"/>
    </source>
</evidence>
<feature type="binding site" evidence="11">
    <location>
        <position position="28"/>
    </location>
    <ligand>
        <name>Mg(2+)</name>
        <dbReference type="ChEBI" id="CHEBI:18420"/>
    </ligand>
</feature>
<keyword evidence="6 11" id="KW-0479">Metal-binding</keyword>
<dbReference type="GO" id="GO:0006633">
    <property type="term" value="P:fatty acid biosynthetic process"/>
    <property type="evidence" value="ECO:0007669"/>
    <property type="project" value="UniProtKB-UniRule"/>
</dbReference>
<comment type="function">
    <text evidence="11">Transfers the 4'-phosphopantetheine moiety from coenzyme A to a Ser of acyl-carrier-protein.</text>
</comment>
<evidence type="ECO:0000256" key="6">
    <source>
        <dbReference type="ARBA" id="ARBA00022723"/>
    </source>
</evidence>
<evidence type="ECO:0000256" key="5">
    <source>
        <dbReference type="ARBA" id="ARBA00022679"/>
    </source>
</evidence>
<dbReference type="InterPro" id="IPR004568">
    <property type="entry name" value="Ppantetheine-prot_Trfase_dom"/>
</dbReference>
<feature type="domain" description="4'-phosphopantetheinyl transferase" evidence="12">
    <location>
        <begin position="24"/>
        <end position="129"/>
    </location>
</feature>
<dbReference type="PANTHER" id="PTHR12215:SF10">
    <property type="entry name" value="L-AMINOADIPATE-SEMIALDEHYDE DEHYDROGENASE-PHOSPHOPANTETHEINYL TRANSFERASE"/>
    <property type="match status" value="1"/>
</dbReference>
<keyword evidence="8 11" id="KW-0460">Magnesium</keyword>
<dbReference type="InterPro" id="IPR050559">
    <property type="entry name" value="P-Pant_transferase_sf"/>
</dbReference>
<dbReference type="GO" id="GO:0008897">
    <property type="term" value="F:holo-[acyl-carrier-protein] synthase activity"/>
    <property type="evidence" value="ECO:0007669"/>
    <property type="project" value="UniProtKB-UniRule"/>
</dbReference>
<keyword evidence="9 11" id="KW-0443">Lipid metabolism</keyword>
<keyword evidence="7 11" id="KW-0276">Fatty acid metabolism</keyword>
<dbReference type="GO" id="GO:0005829">
    <property type="term" value="C:cytosol"/>
    <property type="evidence" value="ECO:0007669"/>
    <property type="project" value="TreeGrafter"/>
</dbReference>
<dbReference type="InterPro" id="IPR002582">
    <property type="entry name" value="ACPS"/>
</dbReference>
<evidence type="ECO:0000256" key="1">
    <source>
        <dbReference type="ARBA" id="ARBA00001946"/>
    </source>
</evidence>
<accession>E0NGF7</accession>
<keyword evidence="14" id="KW-1185">Reference proteome</keyword>
<comment type="similarity">
    <text evidence="2">Belongs to the P-Pant transferase superfamily. Gsp/Sfp/HetI/AcpT family.</text>
</comment>
<evidence type="ECO:0000256" key="11">
    <source>
        <dbReference type="HAMAP-Rule" id="MF_00101"/>
    </source>
</evidence>
<keyword evidence="10 11" id="KW-0275">Fatty acid biosynthesis</keyword>
<evidence type="ECO:0000313" key="13">
    <source>
        <dbReference type="EMBL" id="EFL95267.1"/>
    </source>
</evidence>
<evidence type="ECO:0000259" key="12">
    <source>
        <dbReference type="Pfam" id="PF01648"/>
    </source>
</evidence>
<dbReference type="HOGENOM" id="CLU_089696_1_2_9"/>
<evidence type="ECO:0000256" key="7">
    <source>
        <dbReference type="ARBA" id="ARBA00022832"/>
    </source>
</evidence>
<dbReference type="PANTHER" id="PTHR12215">
    <property type="entry name" value="PHOSPHOPANTETHEINE TRANSFERASE"/>
    <property type="match status" value="1"/>
</dbReference>
<dbReference type="Gene3D" id="3.90.470.20">
    <property type="entry name" value="4'-phosphopantetheinyl transferase domain"/>
    <property type="match status" value="1"/>
</dbReference>
<reference evidence="13" key="1">
    <citation type="submission" date="2010-07" db="EMBL/GenBank/DDBJ databases">
        <authorList>
            <person name="Muzny D."/>
            <person name="Qin X."/>
            <person name="Deng J."/>
            <person name="Jiang H."/>
            <person name="Liu Y."/>
            <person name="Qu J."/>
            <person name="Song X.-Z."/>
            <person name="Zhang L."/>
            <person name="Thornton R."/>
            <person name="Coyle M."/>
            <person name="Francisco L."/>
            <person name="Jackson L."/>
            <person name="Javaid M."/>
            <person name="Korchina V."/>
            <person name="Kovar C."/>
            <person name="Mata R."/>
            <person name="Mathew T."/>
            <person name="Ngo R."/>
            <person name="Nguyen L."/>
            <person name="Nguyen N."/>
            <person name="Okwuonu G."/>
            <person name="Ongeri F."/>
            <person name="Pham C."/>
            <person name="Simmons D."/>
            <person name="Wilczek-Boney K."/>
            <person name="Hale W."/>
            <person name="Jakkamsetti A."/>
            <person name="Pham P."/>
            <person name="Ruth R."/>
            <person name="San Lucas F."/>
            <person name="Warren J."/>
            <person name="Zhang J."/>
            <person name="Zhao Z."/>
            <person name="Zhou C."/>
            <person name="Zhu D."/>
            <person name="Lee S."/>
            <person name="Bess C."/>
            <person name="Blankenburg K."/>
            <person name="Forbes L."/>
            <person name="Fu Q."/>
            <person name="Gubbala S."/>
            <person name="Hirani K."/>
            <person name="Jayaseelan J.C."/>
            <person name="Lara F."/>
            <person name="Munidasa M."/>
            <person name="Palculict T."/>
            <person name="Patil S."/>
            <person name="Pu L.-L."/>
            <person name="Saada N."/>
            <person name="Tang L."/>
            <person name="Weissenberger G."/>
            <person name="Zhu Y."/>
            <person name="Hemphill L."/>
            <person name="Shang Y."/>
            <person name="Youmans B."/>
            <person name="Ayvaz T."/>
            <person name="Ross M."/>
            <person name="Santibanez J."/>
            <person name="Aqrawi P."/>
            <person name="Gross S."/>
            <person name="Joshi V."/>
            <person name="Fowler G."/>
            <person name="Nazareth L."/>
            <person name="Reid J."/>
            <person name="Worley K."/>
            <person name="Petrosino J."/>
            <person name="Highlander S."/>
            <person name="Gibbs R."/>
        </authorList>
    </citation>
    <scope>NUCLEOTIDE SEQUENCE [LARGE SCALE GENOMIC DNA]</scope>
    <source>
        <strain evidence="13">DSM 20284</strain>
    </source>
</reference>
<comment type="catalytic activity">
    <reaction evidence="11">
        <text>apo-[ACP] + CoA = holo-[ACP] + adenosine 3',5'-bisphosphate + H(+)</text>
        <dbReference type="Rhea" id="RHEA:12068"/>
        <dbReference type="Rhea" id="RHEA-COMP:9685"/>
        <dbReference type="Rhea" id="RHEA-COMP:9690"/>
        <dbReference type="ChEBI" id="CHEBI:15378"/>
        <dbReference type="ChEBI" id="CHEBI:29999"/>
        <dbReference type="ChEBI" id="CHEBI:57287"/>
        <dbReference type="ChEBI" id="CHEBI:58343"/>
        <dbReference type="ChEBI" id="CHEBI:64479"/>
        <dbReference type="EC" id="2.7.8.7"/>
    </reaction>
</comment>
<evidence type="ECO:0000256" key="2">
    <source>
        <dbReference type="ARBA" id="ARBA00010990"/>
    </source>
</evidence>
<dbReference type="NCBIfam" id="TIGR00556">
    <property type="entry name" value="pantethn_trn"/>
    <property type="match status" value="1"/>
</dbReference>
<organism evidence="13 14">
    <name type="scientific">Pediococcus acidilactici DSM 20284</name>
    <dbReference type="NCBI Taxonomy" id="862514"/>
    <lineage>
        <taxon>Bacteria</taxon>
        <taxon>Bacillati</taxon>
        <taxon>Bacillota</taxon>
        <taxon>Bacilli</taxon>
        <taxon>Lactobacillales</taxon>
        <taxon>Lactobacillaceae</taxon>
        <taxon>Pediococcus</taxon>
        <taxon>Pediococcus acidilactici group</taxon>
    </lineage>
</organism>
<dbReference type="Proteomes" id="UP000004470">
    <property type="component" value="Unassembled WGS sequence"/>
</dbReference>
<dbReference type="HAMAP" id="MF_00101">
    <property type="entry name" value="AcpS"/>
    <property type="match status" value="1"/>
</dbReference>
<dbReference type="EMBL" id="AEEG01000004">
    <property type="protein sequence ID" value="EFL95267.1"/>
    <property type="molecule type" value="Genomic_DNA"/>
</dbReference>
<evidence type="ECO:0000256" key="10">
    <source>
        <dbReference type="ARBA" id="ARBA00023160"/>
    </source>
</evidence>
<proteinExistence type="inferred from homology"/>
<dbReference type="Pfam" id="PF01648">
    <property type="entry name" value="ACPS"/>
    <property type="match status" value="1"/>
</dbReference>
<evidence type="ECO:0000256" key="8">
    <source>
        <dbReference type="ARBA" id="ARBA00022842"/>
    </source>
</evidence>
<dbReference type="InterPro" id="IPR037143">
    <property type="entry name" value="4-PPantetheinyl_Trfase_dom_sf"/>
</dbReference>
<name>E0NGF7_PEDAC</name>
<comment type="subcellular location">
    <subcellularLocation>
        <location evidence="11">Cytoplasm</location>
    </subcellularLocation>
</comment>
<dbReference type="GO" id="GO:0000287">
    <property type="term" value="F:magnesium ion binding"/>
    <property type="evidence" value="ECO:0007669"/>
    <property type="project" value="UniProtKB-UniRule"/>
</dbReference>
<evidence type="ECO:0000256" key="9">
    <source>
        <dbReference type="ARBA" id="ARBA00023098"/>
    </source>
</evidence>
<dbReference type="AlphaFoldDB" id="E0NGF7"/>
<evidence type="ECO:0000256" key="3">
    <source>
        <dbReference type="ARBA" id="ARBA00022490"/>
    </source>
</evidence>
<dbReference type="GO" id="GO:0019878">
    <property type="term" value="P:lysine biosynthetic process via aminoadipic acid"/>
    <property type="evidence" value="ECO:0007669"/>
    <property type="project" value="TreeGrafter"/>
</dbReference>
<protein>
    <recommendedName>
        <fullName evidence="11">Holo-[acyl-carrier-protein] synthase</fullName>
        <shortName evidence="11">Holo-ACP synthase</shortName>
        <ecNumber evidence="11">2.7.8.7</ecNumber>
    </recommendedName>
    <alternativeName>
        <fullName evidence="11">4'-phosphopantetheinyl transferase AcpS</fullName>
    </alternativeName>
</protein>
<evidence type="ECO:0000313" key="14">
    <source>
        <dbReference type="Proteomes" id="UP000004470"/>
    </source>
</evidence>
<sequence length="137" mass="15241">MGCFFKGKFDTINDDNGRIHMIYGIGIDITNIDRFKALHNPTSFIKKVLTDKEQAELAGKSGQRAYEFLAGHFSVKESYSKAYGTGLGKKLNFQDIEVEYDDNGRPVISNHPFAGVAHVSISHSKHHVVTQVILEGD</sequence>
<dbReference type="SUPFAM" id="SSF56214">
    <property type="entry name" value="4'-phosphopantetheinyl transferase"/>
    <property type="match status" value="1"/>
</dbReference>
<comment type="similarity">
    <text evidence="11">Belongs to the P-Pant transferase superfamily. AcpS family.</text>
</comment>